<name>A0A657LR38_9HYPH</name>
<comment type="caution">
    <text evidence="1">The sequence shown here is derived from an EMBL/GenBank/DDBJ whole genome shotgun (WGS) entry which is preliminary data.</text>
</comment>
<dbReference type="OrthoDB" id="1346484at2"/>
<gene>
    <name evidence="1" type="ORF">AX760_18820</name>
</gene>
<organism evidence="1 2">
    <name type="scientific">Pararhizobium antarcticum</name>
    <dbReference type="NCBI Taxonomy" id="1798805"/>
    <lineage>
        <taxon>Bacteria</taxon>
        <taxon>Pseudomonadati</taxon>
        <taxon>Pseudomonadota</taxon>
        <taxon>Alphaproteobacteria</taxon>
        <taxon>Hyphomicrobiales</taxon>
        <taxon>Rhizobiaceae</taxon>
        <taxon>Rhizobium/Agrobacterium group</taxon>
        <taxon>Pararhizobium</taxon>
    </lineage>
</organism>
<dbReference type="InterPro" id="IPR014456">
    <property type="entry name" value="UCP010244_IM"/>
</dbReference>
<dbReference type="Proteomes" id="UP000182661">
    <property type="component" value="Unassembled WGS sequence"/>
</dbReference>
<evidence type="ECO:0008006" key="3">
    <source>
        <dbReference type="Google" id="ProtNLM"/>
    </source>
</evidence>
<reference evidence="1 2" key="1">
    <citation type="submission" date="2016-02" db="EMBL/GenBank/DDBJ databases">
        <title>Genome sequencing of a beta-galactosidase producing bacteria Rhizobium sp. 59.</title>
        <authorList>
            <person name="Wang D."/>
            <person name="Kot W."/>
            <person name="Qin Y."/>
            <person name="Hansen L."/>
            <person name="Naqvi K."/>
            <person name="Rensing C."/>
        </authorList>
    </citation>
    <scope>NUCLEOTIDE SEQUENCE [LARGE SCALE GENOMIC DNA]</scope>
    <source>
        <strain evidence="1 2">59</strain>
    </source>
</reference>
<dbReference type="RefSeq" id="WP_071833634.1">
    <property type="nucleotide sequence ID" value="NZ_LSRP01000091.1"/>
</dbReference>
<dbReference type="EMBL" id="LSRP01000091">
    <property type="protein sequence ID" value="OJF95884.1"/>
    <property type="molecule type" value="Genomic_DNA"/>
</dbReference>
<dbReference type="PIRSF" id="PIRSF010244">
    <property type="entry name" value="UCP010244_imp"/>
    <property type="match status" value="1"/>
</dbReference>
<proteinExistence type="predicted"/>
<accession>A0A657LR38</accession>
<evidence type="ECO:0000313" key="2">
    <source>
        <dbReference type="Proteomes" id="UP000182661"/>
    </source>
</evidence>
<protein>
    <recommendedName>
        <fullName evidence="3">DUF1254 domain-containing protein</fullName>
    </recommendedName>
</protein>
<evidence type="ECO:0000313" key="1">
    <source>
        <dbReference type="EMBL" id="OJF95884.1"/>
    </source>
</evidence>
<dbReference type="AlphaFoldDB" id="A0A657LR38"/>
<sequence>MRSVLFAILTGLVGAALLHIVIILTLPQFTGKDAYTRVLGLFEMDSFFALSADPGPTGLANDDPFLRVAVCGFSIDGSPARFRASGTVPFWSLVIYDANSNEVFSMNDQTSVNGNLDLVVATPIQLVELRKTPSERLAQSIMVEMPEEQEGYAVLRALAPTGSFEEAARSFLAESSCEPFSR</sequence>
<keyword evidence="2" id="KW-1185">Reference proteome</keyword>